<accession>A0ABM0GRT7</accession>
<dbReference type="Proteomes" id="UP000694865">
    <property type="component" value="Unplaced"/>
</dbReference>
<dbReference type="GeneID" id="100377627"/>
<evidence type="ECO:0000256" key="1">
    <source>
        <dbReference type="SAM" id="MobiDB-lite"/>
    </source>
</evidence>
<dbReference type="PANTHER" id="PTHR34756">
    <property type="entry name" value="CELL DIVISION CYCLE-ASSOCIATED PROTEIN 3"/>
    <property type="match status" value="1"/>
</dbReference>
<gene>
    <name evidence="3" type="primary">LOC100377627</name>
</gene>
<dbReference type="RefSeq" id="XP_002735942.1">
    <property type="nucleotide sequence ID" value="XM_002735896.2"/>
</dbReference>
<keyword evidence="2" id="KW-1185">Reference proteome</keyword>
<organism evidence="2 3">
    <name type="scientific">Saccoglossus kowalevskii</name>
    <name type="common">Acorn worm</name>
    <dbReference type="NCBI Taxonomy" id="10224"/>
    <lineage>
        <taxon>Eukaryota</taxon>
        <taxon>Metazoa</taxon>
        <taxon>Hemichordata</taxon>
        <taxon>Enteropneusta</taxon>
        <taxon>Harrimaniidae</taxon>
        <taxon>Saccoglossus</taxon>
    </lineage>
</organism>
<protein>
    <submittedName>
        <fullName evidence="3">Cell division cycle-associated protein 3-like</fullName>
    </submittedName>
</protein>
<evidence type="ECO:0000313" key="2">
    <source>
        <dbReference type="Proteomes" id="UP000694865"/>
    </source>
</evidence>
<dbReference type="InterPro" id="IPR038832">
    <property type="entry name" value="CDCA3"/>
</dbReference>
<dbReference type="PANTHER" id="PTHR34756:SF1">
    <property type="entry name" value="CELL DIVISION CYCLE-ASSOCIATED PROTEIN 3"/>
    <property type="match status" value="1"/>
</dbReference>
<feature type="region of interest" description="Disordered" evidence="1">
    <location>
        <begin position="278"/>
        <end position="299"/>
    </location>
</feature>
<name>A0ABM0GRT7_SACKO</name>
<proteinExistence type="predicted"/>
<evidence type="ECO:0000313" key="3">
    <source>
        <dbReference type="RefSeq" id="XP_002735942.1"/>
    </source>
</evidence>
<sequence>MGILQSKPTDSNRHFKKDLSTPILTRRIIALLPDPRSPSNQIERTPVQVMKPPDHLVLLSDPRSPTTNFVRTPIVCDKTTHQASITDIRRQLVAFEAQLSVSDISLDQSCSESLGENVAAVTSNTVEAPIEIHQSPVKETEEPGFDFDEKNPTIIVADDANDEDGECSDVEEVVSQVLNEMVATTTEGKQEISTPEYDKELHQIERKCHLREFNGLRSTEDVAVIEPLIETENVLKVRKPKRHNNITKTSKKHMLSSPQRSPLTVINAESSPRVLVQRKQTTDKQTFVKTPQGQQRKRSSMGMNINGVRLMMVNKENM</sequence>
<reference evidence="3" key="1">
    <citation type="submission" date="2025-08" db="UniProtKB">
        <authorList>
            <consortium name="RefSeq"/>
        </authorList>
    </citation>
    <scope>IDENTIFICATION</scope>
    <source>
        <tissue evidence="3">Testes</tissue>
    </source>
</reference>
<feature type="compositionally biased region" description="Polar residues" evidence="1">
    <location>
        <begin position="283"/>
        <end position="294"/>
    </location>
</feature>